<evidence type="ECO:0000256" key="7">
    <source>
        <dbReference type="ARBA" id="ARBA00023033"/>
    </source>
</evidence>
<evidence type="ECO:0000256" key="4">
    <source>
        <dbReference type="ARBA" id="ARBA00022723"/>
    </source>
</evidence>
<evidence type="ECO:0000256" key="1">
    <source>
        <dbReference type="ARBA" id="ARBA00001971"/>
    </source>
</evidence>
<keyword evidence="7" id="KW-0503">Monooxygenase</keyword>
<accession>A0AA39WFW1</accession>
<dbReference type="InterPro" id="IPR036396">
    <property type="entry name" value="Cyt_P450_sf"/>
</dbReference>
<comment type="caution">
    <text evidence="9">The sequence shown here is derived from an EMBL/GenBank/DDBJ whole genome shotgun (WGS) entry which is preliminary data.</text>
</comment>
<dbReference type="GO" id="GO:0016705">
    <property type="term" value="F:oxidoreductase activity, acting on paired donors, with incorporation or reduction of molecular oxygen"/>
    <property type="evidence" value="ECO:0007669"/>
    <property type="project" value="InterPro"/>
</dbReference>
<dbReference type="AlphaFoldDB" id="A0AA39WFW1"/>
<protein>
    <submittedName>
        <fullName evidence="9">Cytochrome P450</fullName>
    </submittedName>
</protein>
<dbReference type="EMBL" id="JAULSU010000006">
    <property type="protein sequence ID" value="KAK0614643.1"/>
    <property type="molecule type" value="Genomic_DNA"/>
</dbReference>
<keyword evidence="4 8" id="KW-0479">Metal-binding</keyword>
<dbReference type="GO" id="GO:0004497">
    <property type="term" value="F:monooxygenase activity"/>
    <property type="evidence" value="ECO:0007669"/>
    <property type="project" value="UniProtKB-KW"/>
</dbReference>
<keyword evidence="5" id="KW-0560">Oxidoreductase</keyword>
<gene>
    <name evidence="9" type="ORF">B0T14DRAFT_437717</name>
</gene>
<dbReference type="Gene3D" id="1.10.630.10">
    <property type="entry name" value="Cytochrome P450"/>
    <property type="match status" value="1"/>
</dbReference>
<dbReference type="GO" id="GO:0020037">
    <property type="term" value="F:heme binding"/>
    <property type="evidence" value="ECO:0007669"/>
    <property type="project" value="InterPro"/>
</dbReference>
<comment type="similarity">
    <text evidence="2">Belongs to the cytochrome P450 family.</text>
</comment>
<dbReference type="GO" id="GO:0005506">
    <property type="term" value="F:iron ion binding"/>
    <property type="evidence" value="ECO:0007669"/>
    <property type="project" value="InterPro"/>
</dbReference>
<organism evidence="9 10">
    <name type="scientific">Immersiella caudata</name>
    <dbReference type="NCBI Taxonomy" id="314043"/>
    <lineage>
        <taxon>Eukaryota</taxon>
        <taxon>Fungi</taxon>
        <taxon>Dikarya</taxon>
        <taxon>Ascomycota</taxon>
        <taxon>Pezizomycotina</taxon>
        <taxon>Sordariomycetes</taxon>
        <taxon>Sordariomycetidae</taxon>
        <taxon>Sordariales</taxon>
        <taxon>Lasiosphaeriaceae</taxon>
        <taxon>Immersiella</taxon>
    </lineage>
</organism>
<comment type="cofactor">
    <cofactor evidence="1 8">
        <name>heme</name>
        <dbReference type="ChEBI" id="CHEBI:30413"/>
    </cofactor>
</comment>
<dbReference type="InterPro" id="IPR002403">
    <property type="entry name" value="Cyt_P450_E_grp-IV"/>
</dbReference>
<evidence type="ECO:0000256" key="8">
    <source>
        <dbReference type="PIRSR" id="PIRSR602403-1"/>
    </source>
</evidence>
<feature type="binding site" description="axial binding residue" evidence="8">
    <location>
        <position position="478"/>
    </location>
    <ligand>
        <name>heme</name>
        <dbReference type="ChEBI" id="CHEBI:30413"/>
    </ligand>
    <ligandPart>
        <name>Fe</name>
        <dbReference type="ChEBI" id="CHEBI:18248"/>
    </ligandPart>
</feature>
<name>A0AA39WFW1_9PEZI</name>
<dbReference type="InterPro" id="IPR001128">
    <property type="entry name" value="Cyt_P450"/>
</dbReference>
<dbReference type="SUPFAM" id="SSF48264">
    <property type="entry name" value="Cytochrome P450"/>
    <property type="match status" value="1"/>
</dbReference>
<evidence type="ECO:0000256" key="5">
    <source>
        <dbReference type="ARBA" id="ARBA00023002"/>
    </source>
</evidence>
<dbReference type="Proteomes" id="UP001175000">
    <property type="component" value="Unassembled WGS sequence"/>
</dbReference>
<dbReference type="PANTHER" id="PTHR46206:SF1">
    <property type="entry name" value="P450, PUTATIVE (EUROFUNG)-RELATED"/>
    <property type="match status" value="1"/>
</dbReference>
<dbReference type="Pfam" id="PF00067">
    <property type="entry name" value="p450"/>
    <property type="match status" value="1"/>
</dbReference>
<keyword evidence="3 8" id="KW-0349">Heme</keyword>
<dbReference type="PRINTS" id="PR00465">
    <property type="entry name" value="EP450IV"/>
</dbReference>
<keyword evidence="10" id="KW-1185">Reference proteome</keyword>
<keyword evidence="6 8" id="KW-0408">Iron</keyword>
<dbReference type="CDD" id="cd11041">
    <property type="entry name" value="CYP503A1-like"/>
    <property type="match status" value="1"/>
</dbReference>
<sequence length="536" mass="59154">MLSITSPIAIAALILASALSIARYVWWRIFSYQGIPTTLPWAGAPTNNIIARSKASLKSFLGLRHMLLDGYRDYSKNGQSFVLPNLVNGHEVILPVNCMSWILEQPDTVLSQYETNRQFMCGDYTTLGVLANSWSRVNDRVKREMTQNLDDFVDAMVDESLDSLRSLLGSNTENWHEVVLYDVMLEAVGRVVGRVLVGLPACRHPGYVQASTSFSKYILLPAMAIELLPSFLKPIVGPVVTFWDRLQFWGMNSHVAPIFQERLARGKFDQTYSPPPIYGTSIPEPNDYMQWALRDALRHGEDPSDPHNNMTKRLAVTTFAAVQSSAITITNAIVDIAAHPHSLSLQHELRSEVSTAQGIWTRAALSHLPKLDSVLTETLRLCVILTHGVTKTVVAPSGITIPTGEHIPCGAKVGIASYGPHLDEDFYGTSEASAAVFDPFRFTRPEAVGKRRQSASPGMGFVTTSEHYMGFSHGRSACPGRFFANSLLKILLGHIVLLYDVAPIGERPANPWLNNTMGPPVGVAIKLRRRKDSAYA</sequence>
<evidence type="ECO:0000256" key="3">
    <source>
        <dbReference type="ARBA" id="ARBA00022617"/>
    </source>
</evidence>
<evidence type="ECO:0000313" key="9">
    <source>
        <dbReference type="EMBL" id="KAK0614643.1"/>
    </source>
</evidence>
<evidence type="ECO:0000256" key="2">
    <source>
        <dbReference type="ARBA" id="ARBA00010617"/>
    </source>
</evidence>
<evidence type="ECO:0000256" key="6">
    <source>
        <dbReference type="ARBA" id="ARBA00023004"/>
    </source>
</evidence>
<dbReference type="PANTHER" id="PTHR46206">
    <property type="entry name" value="CYTOCHROME P450"/>
    <property type="match status" value="1"/>
</dbReference>
<evidence type="ECO:0000313" key="10">
    <source>
        <dbReference type="Proteomes" id="UP001175000"/>
    </source>
</evidence>
<reference evidence="9" key="1">
    <citation type="submission" date="2023-06" db="EMBL/GenBank/DDBJ databases">
        <title>Genome-scale phylogeny and comparative genomics of the fungal order Sordariales.</title>
        <authorList>
            <consortium name="Lawrence Berkeley National Laboratory"/>
            <person name="Hensen N."/>
            <person name="Bonometti L."/>
            <person name="Westerberg I."/>
            <person name="Brannstrom I.O."/>
            <person name="Guillou S."/>
            <person name="Cros-Aarteil S."/>
            <person name="Calhoun S."/>
            <person name="Haridas S."/>
            <person name="Kuo A."/>
            <person name="Mondo S."/>
            <person name="Pangilinan J."/>
            <person name="Riley R."/>
            <person name="Labutti K."/>
            <person name="Andreopoulos B."/>
            <person name="Lipzen A."/>
            <person name="Chen C."/>
            <person name="Yanf M."/>
            <person name="Daum C."/>
            <person name="Ng V."/>
            <person name="Clum A."/>
            <person name="Steindorff A."/>
            <person name="Ohm R."/>
            <person name="Martin F."/>
            <person name="Silar P."/>
            <person name="Natvig D."/>
            <person name="Lalanne C."/>
            <person name="Gautier V."/>
            <person name="Ament-Velasquez S.L."/>
            <person name="Kruys A."/>
            <person name="Hutchinson M.I."/>
            <person name="Powell A.J."/>
            <person name="Barry K."/>
            <person name="Miller A.N."/>
            <person name="Grigoriev I.V."/>
            <person name="Debuchy R."/>
            <person name="Gladieux P."/>
            <person name="Thoren M.H."/>
            <person name="Johannesson H."/>
        </authorList>
    </citation>
    <scope>NUCLEOTIDE SEQUENCE</scope>
    <source>
        <strain evidence="9">CBS 606.72</strain>
    </source>
</reference>
<proteinExistence type="inferred from homology"/>